<comment type="subcellular location">
    <subcellularLocation>
        <location evidence="1">Membrane</location>
        <topology evidence="1">Multi-pass membrane protein</topology>
    </subcellularLocation>
</comment>
<dbReference type="NCBIfam" id="NF003433">
    <property type="entry name" value="PRK04949.1"/>
    <property type="match status" value="1"/>
</dbReference>
<dbReference type="AlphaFoldDB" id="A0A662ZF86"/>
<dbReference type="Pfam" id="PF07264">
    <property type="entry name" value="EI24"/>
    <property type="match status" value="1"/>
</dbReference>
<keyword evidence="10" id="KW-0198">Cysteine biosynthesis</keyword>
<proteinExistence type="predicted"/>
<protein>
    <submittedName>
        <fullName evidence="12">CysZ protein</fullName>
    </submittedName>
</protein>
<keyword evidence="5" id="KW-0028">Amino-acid biosynthesis</keyword>
<evidence type="ECO:0000313" key="13">
    <source>
        <dbReference type="Proteomes" id="UP000243745"/>
    </source>
</evidence>
<organism evidence="12 13">
    <name type="scientific">Ruminobacter amylophilus</name>
    <dbReference type="NCBI Taxonomy" id="867"/>
    <lineage>
        <taxon>Bacteria</taxon>
        <taxon>Pseudomonadati</taxon>
        <taxon>Pseudomonadota</taxon>
        <taxon>Gammaproteobacteria</taxon>
        <taxon>Aeromonadales</taxon>
        <taxon>Succinivibrionaceae</taxon>
        <taxon>Ruminobacter</taxon>
    </lineage>
</organism>
<evidence type="ECO:0000256" key="5">
    <source>
        <dbReference type="ARBA" id="ARBA00022605"/>
    </source>
</evidence>
<evidence type="ECO:0000256" key="2">
    <source>
        <dbReference type="ARBA" id="ARBA00022448"/>
    </source>
</evidence>
<dbReference type="OrthoDB" id="5292355at2"/>
<dbReference type="InterPro" id="IPR050480">
    <property type="entry name" value="CysZ-like"/>
</dbReference>
<keyword evidence="9 11" id="KW-0472">Membrane</keyword>
<dbReference type="GO" id="GO:0009675">
    <property type="term" value="F:high-affinity sulfate:proton symporter activity"/>
    <property type="evidence" value="ECO:0007669"/>
    <property type="project" value="TreeGrafter"/>
</dbReference>
<evidence type="ECO:0000256" key="6">
    <source>
        <dbReference type="ARBA" id="ARBA00022692"/>
    </source>
</evidence>
<name>A0A662ZF86_9GAMM</name>
<feature type="transmembrane region" description="Helical" evidence="11">
    <location>
        <begin position="32"/>
        <end position="56"/>
    </location>
</feature>
<feature type="transmembrane region" description="Helical" evidence="11">
    <location>
        <begin position="76"/>
        <end position="109"/>
    </location>
</feature>
<sequence>MREQSNQNSFILGFKYFIKGFSLSTGKGMKRYTFLPIVINTILMIIGYYFIFKYSFDYTGHLISSITPDWLHWIRFILYPVIFVAVILLSFFMFTTITLVIGAPFYSILAEKTESILLNIPTPDIPISQTLKETPAMIWRELAKFVYRIPIMLLNLVMLFVPVIGQIVIAVTGGWCYALDFTSYGFENNHIPLKATYPALKRYRKTCLIFGICVWLSLLIPFLNLFIIPAAVCGGTALWVDILRPNFAEKIKNNNVAHNTDSH</sequence>
<dbReference type="PANTHER" id="PTHR37468:SF1">
    <property type="entry name" value="SULFATE TRANSPORTER CYSZ"/>
    <property type="match status" value="1"/>
</dbReference>
<dbReference type="RefSeq" id="WP_031578566.1">
    <property type="nucleotide sequence ID" value="NZ_FOXF01000002.1"/>
</dbReference>
<dbReference type="GO" id="GO:0019344">
    <property type="term" value="P:cysteine biosynthetic process"/>
    <property type="evidence" value="ECO:0007669"/>
    <property type="project" value="UniProtKB-KW"/>
</dbReference>
<dbReference type="Proteomes" id="UP000243745">
    <property type="component" value="Unassembled WGS sequence"/>
</dbReference>
<accession>A0A662ZF86</accession>
<reference evidence="12 13" key="1">
    <citation type="submission" date="2016-10" db="EMBL/GenBank/DDBJ databases">
        <authorList>
            <person name="Varghese N."/>
            <person name="Submissions S."/>
        </authorList>
    </citation>
    <scope>NUCLEOTIDE SEQUENCE [LARGE SCALE GENOMIC DNA]</scope>
    <source>
        <strain evidence="12 13">DSM 1361</strain>
    </source>
</reference>
<dbReference type="GO" id="GO:0005886">
    <property type="term" value="C:plasma membrane"/>
    <property type="evidence" value="ECO:0007669"/>
    <property type="project" value="TreeGrafter"/>
</dbReference>
<evidence type="ECO:0000256" key="7">
    <source>
        <dbReference type="ARBA" id="ARBA00022989"/>
    </source>
</evidence>
<evidence type="ECO:0000256" key="8">
    <source>
        <dbReference type="ARBA" id="ARBA00023032"/>
    </source>
</evidence>
<evidence type="ECO:0000256" key="1">
    <source>
        <dbReference type="ARBA" id="ARBA00004141"/>
    </source>
</evidence>
<evidence type="ECO:0000256" key="11">
    <source>
        <dbReference type="SAM" id="Phobius"/>
    </source>
</evidence>
<keyword evidence="3" id="KW-1003">Cell membrane</keyword>
<feature type="transmembrane region" description="Helical" evidence="11">
    <location>
        <begin position="207"/>
        <end position="240"/>
    </location>
</feature>
<dbReference type="GO" id="GO:0000103">
    <property type="term" value="P:sulfate assimilation"/>
    <property type="evidence" value="ECO:0007669"/>
    <property type="project" value="TreeGrafter"/>
</dbReference>
<dbReference type="InterPro" id="IPR059112">
    <property type="entry name" value="CysZ/EI24"/>
</dbReference>
<keyword evidence="13" id="KW-1185">Reference proteome</keyword>
<keyword evidence="7 11" id="KW-1133">Transmembrane helix</keyword>
<evidence type="ECO:0000256" key="4">
    <source>
        <dbReference type="ARBA" id="ARBA00022519"/>
    </source>
</evidence>
<evidence type="ECO:0000256" key="9">
    <source>
        <dbReference type="ARBA" id="ARBA00023136"/>
    </source>
</evidence>
<keyword evidence="2" id="KW-0813">Transport</keyword>
<evidence type="ECO:0000256" key="10">
    <source>
        <dbReference type="ARBA" id="ARBA00023192"/>
    </source>
</evidence>
<evidence type="ECO:0000313" key="12">
    <source>
        <dbReference type="EMBL" id="SFP00523.1"/>
    </source>
</evidence>
<evidence type="ECO:0000256" key="3">
    <source>
        <dbReference type="ARBA" id="ARBA00022475"/>
    </source>
</evidence>
<keyword evidence="4" id="KW-0997">Cell inner membrane</keyword>
<dbReference type="EMBL" id="FOXF01000002">
    <property type="protein sequence ID" value="SFP00523.1"/>
    <property type="molecule type" value="Genomic_DNA"/>
</dbReference>
<keyword evidence="8" id="KW-0764">Sulfate transport</keyword>
<dbReference type="PANTHER" id="PTHR37468">
    <property type="entry name" value="SULFATE TRANSPORTER CYSZ"/>
    <property type="match status" value="1"/>
</dbReference>
<gene>
    <name evidence="12" type="ORF">SAMN02910344_00146</name>
</gene>
<keyword evidence="6 11" id="KW-0812">Transmembrane</keyword>